<proteinExistence type="predicted"/>
<evidence type="ECO:0000313" key="3">
    <source>
        <dbReference type="EMBL" id="CAL4773434.1"/>
    </source>
</evidence>
<dbReference type="SUPFAM" id="SSF52540">
    <property type="entry name" value="P-loop containing nucleoside triphosphate hydrolases"/>
    <property type="match status" value="1"/>
</dbReference>
<dbReference type="EMBL" id="CAMXCT010001048">
    <property type="protein sequence ID" value="CAI3986122.1"/>
    <property type="molecule type" value="Genomic_DNA"/>
</dbReference>
<comment type="caution">
    <text evidence="2">The sequence shown here is derived from an EMBL/GenBank/DDBJ whole genome shotgun (WGS) entry which is preliminary data.</text>
</comment>
<protein>
    <submittedName>
        <fullName evidence="3">Sulfotransferase domain-containing protein</fullName>
    </submittedName>
</protein>
<dbReference type="Pfam" id="PF07500">
    <property type="entry name" value="TFIIS_M"/>
    <property type="match status" value="1"/>
</dbReference>
<dbReference type="InterPro" id="IPR027417">
    <property type="entry name" value="P-loop_NTPase"/>
</dbReference>
<dbReference type="Gene3D" id="3.40.50.300">
    <property type="entry name" value="P-loop containing nucleotide triphosphate hydrolases"/>
    <property type="match status" value="1"/>
</dbReference>
<organism evidence="2">
    <name type="scientific">Cladocopium goreaui</name>
    <dbReference type="NCBI Taxonomy" id="2562237"/>
    <lineage>
        <taxon>Eukaryota</taxon>
        <taxon>Sar</taxon>
        <taxon>Alveolata</taxon>
        <taxon>Dinophyceae</taxon>
        <taxon>Suessiales</taxon>
        <taxon>Symbiodiniaceae</taxon>
        <taxon>Cladocopium</taxon>
    </lineage>
</organism>
<evidence type="ECO:0000313" key="4">
    <source>
        <dbReference type="Proteomes" id="UP001152797"/>
    </source>
</evidence>
<name>A0A9P1FTT3_9DINO</name>
<dbReference type="AlphaFoldDB" id="A0A9P1FTT3"/>
<sequence length="407" mass="47004">MSRKRKLLDEVPDPERAKARALLCGSFGNGNAPSPGTKDEIIARLSEELEHLIFQQSASSLSDYRAEMRKVVASLRRCETLRARLVQGEVKASHLLAEPQMLLTEEQRFLRAKVRQESLERCLKTSFGKLGYFLLGIDCDGSNCSITCERRHLESREQMRGRWPQLEKNHVVICAGPERSGSTWLYNAIRLLHLKAKAPSGGKSEIAPGLSEVPCDSYWLSRLSRENLEERLRAKPAAVVLVKTHEWFDHYPDFIHMAKHVFLTHRDLRGVVASYRRVKWGLAIPDAYVAEHWEWVKRCSLDLSYEQIMRNALVPLKAIAERLNFRLTEEQFEEVREDLQELKRSHCGNAVCQVTKLWPDHRSHETEELQGKGDSSNEQLNELKDPEYAQVLNSRFKEYQRFYGYIS</sequence>
<keyword evidence="4" id="KW-1185">Reference proteome</keyword>
<reference evidence="2" key="1">
    <citation type="submission" date="2022-10" db="EMBL/GenBank/DDBJ databases">
        <authorList>
            <person name="Chen Y."/>
            <person name="Dougan E. K."/>
            <person name="Chan C."/>
            <person name="Rhodes N."/>
            <person name="Thang M."/>
        </authorList>
    </citation>
    <scope>NUCLEOTIDE SEQUENCE</scope>
</reference>
<feature type="domain" description="TFIIS central" evidence="1">
    <location>
        <begin position="13"/>
        <end position="121"/>
    </location>
</feature>
<gene>
    <name evidence="2" type="ORF">C1SCF055_LOCUS13499</name>
</gene>
<reference evidence="3 4" key="2">
    <citation type="submission" date="2024-05" db="EMBL/GenBank/DDBJ databases">
        <authorList>
            <person name="Chen Y."/>
            <person name="Shah S."/>
            <person name="Dougan E. K."/>
            <person name="Thang M."/>
            <person name="Chan C."/>
        </authorList>
    </citation>
    <scope>NUCLEOTIDE SEQUENCE [LARGE SCALE GENOMIC DNA]</scope>
</reference>
<accession>A0A9P1FTT3</accession>
<dbReference type="Proteomes" id="UP001152797">
    <property type="component" value="Unassembled WGS sequence"/>
</dbReference>
<evidence type="ECO:0000259" key="1">
    <source>
        <dbReference type="Pfam" id="PF07500"/>
    </source>
</evidence>
<dbReference type="InterPro" id="IPR003618">
    <property type="entry name" value="TFIIS_cen_dom"/>
</dbReference>
<dbReference type="EMBL" id="CAMXCT030001048">
    <property type="protein sequence ID" value="CAL4773434.1"/>
    <property type="molecule type" value="Genomic_DNA"/>
</dbReference>
<dbReference type="GO" id="GO:0006351">
    <property type="term" value="P:DNA-templated transcription"/>
    <property type="evidence" value="ECO:0007669"/>
    <property type="project" value="InterPro"/>
</dbReference>
<dbReference type="OrthoDB" id="431871at2759"/>
<evidence type="ECO:0000313" key="2">
    <source>
        <dbReference type="EMBL" id="CAI3986122.1"/>
    </source>
</evidence>
<dbReference type="EMBL" id="CAMXCT020001048">
    <property type="protein sequence ID" value="CAL1139497.1"/>
    <property type="molecule type" value="Genomic_DNA"/>
</dbReference>